<evidence type="ECO:0000256" key="1">
    <source>
        <dbReference type="SAM" id="MobiDB-lite"/>
    </source>
</evidence>
<sequence>MNHVMNQGNGRRSFFADEEDPDAPERVLWRGGGAVPDGKINGGCHLFRSFSAPTGR</sequence>
<protein>
    <submittedName>
        <fullName evidence="2">Uncharacterized protein</fullName>
    </submittedName>
</protein>
<reference evidence="2 3" key="1">
    <citation type="submission" date="2012-02" db="EMBL/GenBank/DDBJ databases">
        <title>Complete genome sequence of Phycisphaera mikurensis NBRC 102666.</title>
        <authorList>
            <person name="Ankai A."/>
            <person name="Hosoyama A."/>
            <person name="Terui Y."/>
            <person name="Sekine M."/>
            <person name="Fukai R."/>
            <person name="Kato Y."/>
            <person name="Nakamura S."/>
            <person name="Yamada-Narita S."/>
            <person name="Kawakoshi A."/>
            <person name="Fukunaga Y."/>
            <person name="Yamazaki S."/>
            <person name="Fujita N."/>
        </authorList>
    </citation>
    <scope>NUCLEOTIDE SEQUENCE [LARGE SCALE GENOMIC DNA]</scope>
    <source>
        <strain evidence="3">NBRC 102666 / KCTC 22515 / FYK2301M01</strain>
    </source>
</reference>
<accession>I0IGP2</accession>
<name>I0IGP2_PHYMF</name>
<evidence type="ECO:0000313" key="3">
    <source>
        <dbReference type="Proteomes" id="UP000007881"/>
    </source>
</evidence>
<organism evidence="2 3">
    <name type="scientific">Phycisphaera mikurensis (strain NBRC 102666 / KCTC 22515 / FYK2301M01)</name>
    <dbReference type="NCBI Taxonomy" id="1142394"/>
    <lineage>
        <taxon>Bacteria</taxon>
        <taxon>Pseudomonadati</taxon>
        <taxon>Planctomycetota</taxon>
        <taxon>Phycisphaerae</taxon>
        <taxon>Phycisphaerales</taxon>
        <taxon>Phycisphaeraceae</taxon>
        <taxon>Phycisphaera</taxon>
    </lineage>
</organism>
<feature type="region of interest" description="Disordered" evidence="1">
    <location>
        <begin position="1"/>
        <end position="26"/>
    </location>
</feature>
<keyword evidence="3" id="KW-1185">Reference proteome</keyword>
<dbReference type="KEGG" id="phm:PSMK_22710"/>
<dbReference type="Proteomes" id="UP000007881">
    <property type="component" value="Chromosome"/>
</dbReference>
<dbReference type="HOGENOM" id="CLU_3010335_0_0_0"/>
<dbReference type="EMBL" id="AP012338">
    <property type="protein sequence ID" value="BAM04430.1"/>
    <property type="molecule type" value="Genomic_DNA"/>
</dbReference>
<feature type="compositionally biased region" description="Polar residues" evidence="1">
    <location>
        <begin position="1"/>
        <end position="10"/>
    </location>
</feature>
<proteinExistence type="predicted"/>
<gene>
    <name evidence="2" type="ordered locus">PSMK_22710</name>
</gene>
<evidence type="ECO:0000313" key="2">
    <source>
        <dbReference type="EMBL" id="BAM04430.1"/>
    </source>
</evidence>
<dbReference type="AlphaFoldDB" id="I0IGP2"/>